<keyword evidence="5 10" id="KW-0694">RNA-binding</keyword>
<protein>
    <recommendedName>
        <fullName evidence="10">Signal recognition particle 54 kDa protein</fullName>
        <shortName evidence="10">SRP54</shortName>
        <ecNumber evidence="10">3.6.5.4</ecNumber>
    </recommendedName>
</protein>
<evidence type="ECO:0000256" key="2">
    <source>
        <dbReference type="ARBA" id="ARBA00022490"/>
    </source>
</evidence>
<feature type="domain" description="Signal recognition particle SRP54 helical bundle" evidence="13">
    <location>
        <begin position="1"/>
        <end position="86"/>
    </location>
</feature>
<dbReference type="PANTHER" id="PTHR11564:SF5">
    <property type="entry name" value="SIGNAL RECOGNITION PARTICLE SUBUNIT SRP54"/>
    <property type="match status" value="1"/>
</dbReference>
<dbReference type="GO" id="GO:0008312">
    <property type="term" value="F:7S RNA binding"/>
    <property type="evidence" value="ECO:0007669"/>
    <property type="project" value="UniProtKB-UniRule"/>
</dbReference>
<dbReference type="InterPro" id="IPR003593">
    <property type="entry name" value="AAA+_ATPase"/>
</dbReference>
<keyword evidence="2 10" id="KW-0963">Cytoplasm</keyword>
<dbReference type="InterPro" id="IPR036225">
    <property type="entry name" value="SRP/SRP_N"/>
</dbReference>
<keyword evidence="4 10" id="KW-0378">Hydrolase</keyword>
<comment type="catalytic activity">
    <reaction evidence="10">
        <text>GTP + H2O = GDP + phosphate + H(+)</text>
        <dbReference type="Rhea" id="RHEA:19669"/>
        <dbReference type="ChEBI" id="CHEBI:15377"/>
        <dbReference type="ChEBI" id="CHEBI:15378"/>
        <dbReference type="ChEBI" id="CHEBI:37565"/>
        <dbReference type="ChEBI" id="CHEBI:43474"/>
        <dbReference type="ChEBI" id="CHEBI:58189"/>
        <dbReference type="EC" id="3.6.5.4"/>
    </reaction>
</comment>
<evidence type="ECO:0000259" key="12">
    <source>
        <dbReference type="SMART" id="SM00962"/>
    </source>
</evidence>
<dbReference type="InterPro" id="IPR013822">
    <property type="entry name" value="Signal_recog_particl_SRP54_hlx"/>
</dbReference>
<dbReference type="SUPFAM" id="SSF47446">
    <property type="entry name" value="Signal peptide-binding domain"/>
    <property type="match status" value="1"/>
</dbReference>
<evidence type="ECO:0000256" key="8">
    <source>
        <dbReference type="ARBA" id="ARBA00023274"/>
    </source>
</evidence>
<sequence>MLDGLKSSLGDAIKKVVKSSGIDEELIKELSKDVQRALLQSDVNVRLVLEITKHLEERALNETPPPGLSRKDHIVKILYDELSNLLGNESEFDFKPGKQNKIILLGIQGSGKTTVASKLAKFLTRQGYKVGVIGADTYRPGALVQLKTMCEKSNVEVYGEENNKDSPSIVKSGLKHFEDQPLDVILIDTAGRHKEEQDLLEEMDRINKVADPDLALLVIDGTIGQQCFNQAEAFHKTIPVGGVIITKLDSSAKGGGALAASAATGAQIMYIGTGERIDDLEKFSPTRFVGRLLGMGDIQAVLDLAKRLESESDDDRMKRISSGKMNMEDFLSQLEEVTKMGSLQGILESMPGLSGMVKDDQVNQMEDRVTKWRYIIQSMTTQEKADPEGLLNSSRIKRIARGSGWPEGEVKELIKNYKNSKNMMKASKGRQMQGTLRRMGLG</sequence>
<keyword evidence="15" id="KW-1185">Reference proteome</keyword>
<evidence type="ECO:0000256" key="7">
    <source>
        <dbReference type="ARBA" id="ARBA00023135"/>
    </source>
</evidence>
<evidence type="ECO:0000256" key="5">
    <source>
        <dbReference type="ARBA" id="ARBA00022884"/>
    </source>
</evidence>
<dbReference type="EMBL" id="JOKN01000021">
    <property type="protein sequence ID" value="KEQ56344.1"/>
    <property type="molecule type" value="Genomic_DNA"/>
</dbReference>
<dbReference type="HAMAP" id="MF_00306">
    <property type="entry name" value="SRP54"/>
    <property type="match status" value="1"/>
</dbReference>
<dbReference type="SMART" id="SM00382">
    <property type="entry name" value="AAA"/>
    <property type="match status" value="1"/>
</dbReference>
<keyword evidence="7 10" id="KW-0733">Signal recognition particle</keyword>
<keyword evidence="3 10" id="KW-0547">Nucleotide-binding</keyword>
<evidence type="ECO:0000256" key="1">
    <source>
        <dbReference type="ARBA" id="ARBA00005450"/>
    </source>
</evidence>
<dbReference type="GO" id="GO:0003924">
    <property type="term" value="F:GTPase activity"/>
    <property type="evidence" value="ECO:0007669"/>
    <property type="project" value="UniProtKB-UniRule"/>
</dbReference>
<dbReference type="Pfam" id="PF00448">
    <property type="entry name" value="SRP54"/>
    <property type="match status" value="1"/>
</dbReference>
<feature type="binding site" evidence="10">
    <location>
        <begin position="246"/>
        <end position="249"/>
    </location>
    <ligand>
        <name>GTP</name>
        <dbReference type="ChEBI" id="CHEBI:37565"/>
    </ligand>
</feature>
<dbReference type="Gene3D" id="1.10.260.30">
    <property type="entry name" value="Signal recognition particle, SRP54 subunit, M-domain"/>
    <property type="match status" value="1"/>
</dbReference>
<dbReference type="SMART" id="SM00962">
    <property type="entry name" value="SRP54"/>
    <property type="match status" value="1"/>
</dbReference>
<comment type="caution">
    <text evidence="14">The sequence shown here is derived from an EMBL/GenBank/DDBJ whole genome shotgun (WGS) entry which is preliminary data.</text>
</comment>
<dbReference type="InterPro" id="IPR027417">
    <property type="entry name" value="P-loop_NTPase"/>
</dbReference>
<evidence type="ECO:0000313" key="14">
    <source>
        <dbReference type="EMBL" id="KEQ56344.1"/>
    </source>
</evidence>
<dbReference type="SUPFAM" id="SSF47364">
    <property type="entry name" value="Domain of the SRP/SRP receptor G-proteins"/>
    <property type="match status" value="1"/>
</dbReference>
<evidence type="ECO:0000256" key="6">
    <source>
        <dbReference type="ARBA" id="ARBA00023134"/>
    </source>
</evidence>
<dbReference type="PATRIC" id="fig|1502293.3.peg.1104"/>
<dbReference type="GO" id="GO:0006614">
    <property type="term" value="P:SRP-dependent cotranslational protein targeting to membrane"/>
    <property type="evidence" value="ECO:0007669"/>
    <property type="project" value="InterPro"/>
</dbReference>
<name>A0A081RMC1_9ARCH</name>
<dbReference type="InterPro" id="IPR004125">
    <property type="entry name" value="Signal_recog_particle_SRP54_M"/>
</dbReference>
<comment type="domain">
    <text evidence="10">Composed of three domains: the N-terminal N domain, which is responsible for interactions with the ribosome, the central G domain, which binds GTP, and the C-terminal M domain, which binds the RNA and the signal sequence of the RNC.</text>
</comment>
<organism evidence="14 15">
    <name type="scientific">Marine Group I thaumarchaeote SCGC AAA799-N04</name>
    <dbReference type="NCBI Taxonomy" id="1502293"/>
    <lineage>
        <taxon>Archaea</taxon>
        <taxon>Nitrososphaerota</taxon>
        <taxon>Marine Group I</taxon>
    </lineage>
</organism>
<dbReference type="CDD" id="cd17875">
    <property type="entry name" value="SRP54_G"/>
    <property type="match status" value="1"/>
</dbReference>
<feature type="domain" description="SRP54-type proteins GTP-binding" evidence="12">
    <location>
        <begin position="99"/>
        <end position="294"/>
    </location>
</feature>
<keyword evidence="8 10" id="KW-0687">Ribonucleoprotein</keyword>
<dbReference type="FunFam" id="3.40.50.300:FF:000022">
    <property type="entry name" value="Signal recognition particle 54 kDa subunit"/>
    <property type="match status" value="1"/>
</dbReference>
<dbReference type="Proteomes" id="UP000028059">
    <property type="component" value="Unassembled WGS sequence"/>
</dbReference>
<dbReference type="Pfam" id="PF02881">
    <property type="entry name" value="SRP54_N"/>
    <property type="match status" value="1"/>
</dbReference>
<dbReference type="EC" id="3.6.5.4" evidence="10"/>
<feature type="domain" description="AAA+ ATPase" evidence="11">
    <location>
        <begin position="98"/>
        <end position="275"/>
    </location>
</feature>
<comment type="similarity">
    <text evidence="1 10">Belongs to the GTP-binding SRP family. SRP54 subfamily.</text>
</comment>
<dbReference type="AlphaFoldDB" id="A0A081RMC1"/>
<evidence type="ECO:0000256" key="10">
    <source>
        <dbReference type="HAMAP-Rule" id="MF_00306"/>
    </source>
</evidence>
<dbReference type="GO" id="GO:0005525">
    <property type="term" value="F:GTP binding"/>
    <property type="evidence" value="ECO:0007669"/>
    <property type="project" value="UniProtKB-UniRule"/>
</dbReference>
<comment type="subunit">
    <text evidence="9 10">Part of the signal recognition particle protein translocation system, which is composed of SRP and FtsY. Archaeal SRP consists of a 7S RNA molecule of 300 nucleotides and two protein subunits: SRP54 and SRP19.</text>
</comment>
<dbReference type="Pfam" id="PF02978">
    <property type="entry name" value="SRP_SPB"/>
    <property type="match status" value="1"/>
</dbReference>
<comment type="subcellular location">
    <subcellularLocation>
        <location evidence="10">Cytoplasm</location>
    </subcellularLocation>
    <text evidence="10">The SRP-RNC complex is targeted to the cytoplasmic membrane.</text>
</comment>
<evidence type="ECO:0000256" key="9">
    <source>
        <dbReference type="ARBA" id="ARBA00064051"/>
    </source>
</evidence>
<feature type="binding site" evidence="10">
    <location>
        <begin position="106"/>
        <end position="113"/>
    </location>
    <ligand>
        <name>GTP</name>
        <dbReference type="ChEBI" id="CHEBI:37565"/>
    </ligand>
</feature>
<dbReference type="InterPro" id="IPR036891">
    <property type="entry name" value="Signal_recog_part_SRP54_M_sf"/>
</dbReference>
<gene>
    <name evidence="10 14" type="primary">srp54</name>
    <name evidence="14" type="ORF">AAA799N04_01190</name>
</gene>
<evidence type="ECO:0000256" key="3">
    <source>
        <dbReference type="ARBA" id="ARBA00022741"/>
    </source>
</evidence>
<keyword evidence="6 10" id="KW-0342">GTP-binding</keyword>
<feature type="binding site" evidence="10">
    <location>
        <begin position="188"/>
        <end position="192"/>
    </location>
    <ligand>
        <name>GTP</name>
        <dbReference type="ChEBI" id="CHEBI:37565"/>
    </ligand>
</feature>
<evidence type="ECO:0000313" key="15">
    <source>
        <dbReference type="Proteomes" id="UP000028059"/>
    </source>
</evidence>
<evidence type="ECO:0000259" key="11">
    <source>
        <dbReference type="SMART" id="SM00382"/>
    </source>
</evidence>
<dbReference type="Gene3D" id="1.20.120.140">
    <property type="entry name" value="Signal recognition particle SRP54, nucleotide-binding domain"/>
    <property type="match status" value="1"/>
</dbReference>
<dbReference type="GO" id="GO:0048500">
    <property type="term" value="C:signal recognition particle"/>
    <property type="evidence" value="ECO:0007669"/>
    <property type="project" value="UniProtKB-UniRule"/>
</dbReference>
<accession>A0A081RMC1</accession>
<dbReference type="InterPro" id="IPR042101">
    <property type="entry name" value="SRP54_N_sf"/>
</dbReference>
<evidence type="ECO:0000259" key="13">
    <source>
        <dbReference type="SMART" id="SM00963"/>
    </source>
</evidence>
<dbReference type="InterPro" id="IPR022941">
    <property type="entry name" value="SRP54"/>
</dbReference>
<dbReference type="SUPFAM" id="SSF52540">
    <property type="entry name" value="P-loop containing nucleoside triphosphate hydrolases"/>
    <property type="match status" value="1"/>
</dbReference>
<reference evidence="14 15" key="1">
    <citation type="submission" date="2014-06" db="EMBL/GenBank/DDBJ databases">
        <authorList>
            <person name="Ngugi D.K."/>
            <person name="Blom J."/>
            <person name="Alam I."/>
            <person name="Rashid M."/>
            <person name="Ba Alawi W."/>
            <person name="Zhang G."/>
            <person name="Hikmawan T."/>
            <person name="Guan Y."/>
            <person name="Antunes A."/>
            <person name="Siam R."/>
            <person name="ElDorry H."/>
            <person name="Bajic V."/>
            <person name="Stingl U."/>
        </authorList>
    </citation>
    <scope>NUCLEOTIDE SEQUENCE [LARGE SCALE GENOMIC DNA]</scope>
    <source>
        <strain evidence="14">SCGC AAA799-N04</strain>
    </source>
</reference>
<dbReference type="SMART" id="SM00963">
    <property type="entry name" value="SRP54_N"/>
    <property type="match status" value="1"/>
</dbReference>
<comment type="function">
    <text evidence="10">Involved in targeting and insertion of nascent membrane proteins into the cytoplasmic membrane. Binds to the hydrophobic signal sequence of the ribosome-nascent chain (RNC) as it emerges from the ribosomes. The SRP-RNC complex is then targeted to the cytoplasmic membrane where it interacts with the SRP receptor FtsY.</text>
</comment>
<evidence type="ECO:0000256" key="4">
    <source>
        <dbReference type="ARBA" id="ARBA00022801"/>
    </source>
</evidence>
<proteinExistence type="inferred from homology"/>
<dbReference type="PANTHER" id="PTHR11564">
    <property type="entry name" value="SIGNAL RECOGNITION PARTICLE 54K PROTEIN SRP54"/>
    <property type="match status" value="1"/>
</dbReference>
<dbReference type="InterPro" id="IPR000897">
    <property type="entry name" value="SRP54_GTPase_dom"/>
</dbReference>
<dbReference type="Gene3D" id="3.40.50.300">
    <property type="entry name" value="P-loop containing nucleotide triphosphate hydrolases"/>
    <property type="match status" value="1"/>
</dbReference>